<name>A0AAD9J8B2_9ANNE</name>
<comment type="caution">
    <text evidence="9">The sequence shown here is derived from an EMBL/GenBank/DDBJ whole genome shotgun (WGS) entry which is preliminary data.</text>
</comment>
<evidence type="ECO:0000256" key="3">
    <source>
        <dbReference type="ARBA" id="ARBA00022502"/>
    </source>
</evidence>
<organism evidence="9 10">
    <name type="scientific">Paralvinella palmiformis</name>
    <dbReference type="NCBI Taxonomy" id="53620"/>
    <lineage>
        <taxon>Eukaryota</taxon>
        <taxon>Metazoa</taxon>
        <taxon>Spiralia</taxon>
        <taxon>Lophotrochozoa</taxon>
        <taxon>Annelida</taxon>
        <taxon>Polychaeta</taxon>
        <taxon>Sedentaria</taxon>
        <taxon>Canalipalpata</taxon>
        <taxon>Terebellida</taxon>
        <taxon>Terebelliformia</taxon>
        <taxon>Alvinellidae</taxon>
        <taxon>Paralvinella</taxon>
    </lineage>
</organism>
<sequence length="63" mass="7397">MWLTWCALNRRKQPHVWRSAVVGLCSSLLLMLELGDFPPLFWVIDAHAIWHAGTIPLPILWYR</sequence>
<gene>
    <name evidence="9" type="ORF">LSH36_502g01026</name>
</gene>
<dbReference type="GO" id="GO:0000139">
    <property type="term" value="C:Golgi membrane"/>
    <property type="evidence" value="ECO:0007669"/>
    <property type="project" value="UniProtKB-SubCell"/>
</dbReference>
<proteinExistence type="inferred from homology"/>
<protein>
    <recommendedName>
        <fullName evidence="8">Post-GPI attachment to proteins factor 3</fullName>
    </recommendedName>
</protein>
<evidence type="ECO:0000313" key="10">
    <source>
        <dbReference type="Proteomes" id="UP001208570"/>
    </source>
</evidence>
<comment type="caution">
    <text evidence="8">Lacks conserved residue(s) required for the propagation of feature annotation.</text>
</comment>
<dbReference type="EMBL" id="JAODUP010000502">
    <property type="protein sequence ID" value="KAK2148323.1"/>
    <property type="molecule type" value="Genomic_DNA"/>
</dbReference>
<evidence type="ECO:0000256" key="5">
    <source>
        <dbReference type="ARBA" id="ARBA00022729"/>
    </source>
</evidence>
<keyword evidence="7 8" id="KW-0472">Membrane</keyword>
<comment type="function">
    <text evidence="8">Involved in the lipid remodeling steps of GPI-anchor maturation.</text>
</comment>
<keyword evidence="8" id="KW-0333">Golgi apparatus</keyword>
<dbReference type="PANTHER" id="PTHR13148">
    <property type="entry name" value="PER1-RELATED"/>
    <property type="match status" value="1"/>
</dbReference>
<dbReference type="AlphaFoldDB" id="A0AAD9J8B2"/>
<reference evidence="9" key="1">
    <citation type="journal article" date="2023" name="Mol. Biol. Evol.">
        <title>Third-Generation Sequencing Reveals the Adaptive Role of the Epigenome in Three Deep-Sea Polychaetes.</title>
        <authorList>
            <person name="Perez M."/>
            <person name="Aroh O."/>
            <person name="Sun Y."/>
            <person name="Lan Y."/>
            <person name="Juniper S.K."/>
            <person name="Young C.R."/>
            <person name="Angers B."/>
            <person name="Qian P.Y."/>
        </authorList>
    </citation>
    <scope>NUCLEOTIDE SEQUENCE</scope>
    <source>
        <strain evidence="9">P08H-3</strain>
    </source>
</reference>
<evidence type="ECO:0000256" key="1">
    <source>
        <dbReference type="ARBA" id="ARBA00004127"/>
    </source>
</evidence>
<evidence type="ECO:0000256" key="6">
    <source>
        <dbReference type="ARBA" id="ARBA00022989"/>
    </source>
</evidence>
<feature type="transmembrane region" description="Helical" evidence="8">
    <location>
        <begin position="16"/>
        <end position="34"/>
    </location>
</feature>
<dbReference type="Pfam" id="PF04080">
    <property type="entry name" value="Per1"/>
    <property type="match status" value="1"/>
</dbReference>
<keyword evidence="6 8" id="KW-1133">Transmembrane helix</keyword>
<evidence type="ECO:0000313" key="9">
    <source>
        <dbReference type="EMBL" id="KAK2148323.1"/>
    </source>
</evidence>
<dbReference type="GO" id="GO:0006506">
    <property type="term" value="P:GPI anchor biosynthetic process"/>
    <property type="evidence" value="ECO:0007669"/>
    <property type="project" value="UniProtKB-KW"/>
</dbReference>
<keyword evidence="3 8" id="KW-0337">GPI-anchor biosynthesis</keyword>
<keyword evidence="5" id="KW-0732">Signal</keyword>
<comment type="subcellular location">
    <subcellularLocation>
        <location evidence="1">Endomembrane system</location>
        <topology evidence="1">Multi-pass membrane protein</topology>
    </subcellularLocation>
    <subcellularLocation>
        <location evidence="8">Golgi apparatus membrane</location>
        <topology evidence="8">Multi-pass membrane protein</topology>
    </subcellularLocation>
</comment>
<evidence type="ECO:0000256" key="8">
    <source>
        <dbReference type="RuleBase" id="RU365066"/>
    </source>
</evidence>
<evidence type="ECO:0000256" key="4">
    <source>
        <dbReference type="ARBA" id="ARBA00022692"/>
    </source>
</evidence>
<keyword evidence="4 8" id="KW-0812">Transmembrane</keyword>
<dbReference type="PANTHER" id="PTHR13148:SF0">
    <property type="entry name" value="POST-GPI ATTACHMENT TO PROTEINS FACTOR 3"/>
    <property type="match status" value="1"/>
</dbReference>
<dbReference type="Proteomes" id="UP001208570">
    <property type="component" value="Unassembled WGS sequence"/>
</dbReference>
<dbReference type="GO" id="GO:0005789">
    <property type="term" value="C:endoplasmic reticulum membrane"/>
    <property type="evidence" value="ECO:0007669"/>
    <property type="project" value="TreeGrafter"/>
</dbReference>
<accession>A0AAD9J8B2</accession>
<evidence type="ECO:0000256" key="7">
    <source>
        <dbReference type="ARBA" id="ARBA00023136"/>
    </source>
</evidence>
<keyword evidence="10" id="KW-1185">Reference proteome</keyword>
<comment type="similarity">
    <text evidence="2 8">Belongs to the PGAP3 family.</text>
</comment>
<dbReference type="GO" id="GO:0016788">
    <property type="term" value="F:hydrolase activity, acting on ester bonds"/>
    <property type="evidence" value="ECO:0007669"/>
    <property type="project" value="TreeGrafter"/>
</dbReference>
<evidence type="ECO:0000256" key="2">
    <source>
        <dbReference type="ARBA" id="ARBA00006387"/>
    </source>
</evidence>
<dbReference type="InterPro" id="IPR007217">
    <property type="entry name" value="Per1-like"/>
</dbReference>